<dbReference type="InterPro" id="IPR036291">
    <property type="entry name" value="NAD(P)-bd_dom_sf"/>
</dbReference>
<protein>
    <submittedName>
        <fullName evidence="3">Putative dehydrogenase</fullName>
    </submittedName>
</protein>
<proteinExistence type="predicted"/>
<dbReference type="OrthoDB" id="9781031at2"/>
<gene>
    <name evidence="3" type="ORF">EZJ58_1977</name>
</gene>
<dbReference type="Pfam" id="PF22725">
    <property type="entry name" value="GFO_IDH_MocA_C3"/>
    <property type="match status" value="1"/>
</dbReference>
<dbReference type="PANTHER" id="PTHR43249">
    <property type="entry name" value="UDP-N-ACETYL-2-AMINO-2-DEOXY-D-GLUCURONATE OXIDASE"/>
    <property type="match status" value="1"/>
</dbReference>
<organism evidence="3 4">
    <name type="scientific">Sodalis ligni</name>
    <dbReference type="NCBI Taxonomy" id="2697027"/>
    <lineage>
        <taxon>Bacteria</taxon>
        <taxon>Pseudomonadati</taxon>
        <taxon>Pseudomonadota</taxon>
        <taxon>Gammaproteobacteria</taxon>
        <taxon>Enterobacterales</taxon>
        <taxon>Bruguierivoracaceae</taxon>
        <taxon>Sodalis</taxon>
    </lineage>
</organism>
<dbReference type="InterPro" id="IPR000683">
    <property type="entry name" value="Gfo/Idh/MocA-like_OxRdtase_N"/>
</dbReference>
<dbReference type="AlphaFoldDB" id="A0A4R1NAW2"/>
<feature type="domain" description="Gfo/Idh/MocA-like oxidoreductase N-terminal" evidence="1">
    <location>
        <begin position="1"/>
        <end position="114"/>
    </location>
</feature>
<keyword evidence="4" id="KW-1185">Reference proteome</keyword>
<dbReference type="Gene3D" id="3.40.50.720">
    <property type="entry name" value="NAD(P)-binding Rossmann-like Domain"/>
    <property type="match status" value="1"/>
</dbReference>
<dbReference type="InterPro" id="IPR055170">
    <property type="entry name" value="GFO_IDH_MocA-like_dom"/>
</dbReference>
<feature type="domain" description="GFO/IDH/MocA-like oxidoreductase" evidence="2">
    <location>
        <begin position="124"/>
        <end position="245"/>
    </location>
</feature>
<comment type="caution">
    <text evidence="3">The sequence shown here is derived from an EMBL/GenBank/DDBJ whole genome shotgun (WGS) entry which is preliminary data.</text>
</comment>
<evidence type="ECO:0000259" key="1">
    <source>
        <dbReference type="Pfam" id="PF01408"/>
    </source>
</evidence>
<dbReference type="InterPro" id="IPR052515">
    <property type="entry name" value="Gfo/Idh/MocA_Oxidoreductase"/>
</dbReference>
<name>A0A4R1NAW2_9GAMM</name>
<reference evidence="3 4" key="1">
    <citation type="submission" date="2019-02" db="EMBL/GenBank/DDBJ databases">
        <title>Investigation of anaerobic lignin degradation for improved lignocellulosic biofuels.</title>
        <authorList>
            <person name="Deangelis K."/>
        </authorList>
    </citation>
    <scope>NUCLEOTIDE SEQUENCE [LARGE SCALE GENOMIC DNA]</scope>
    <source>
        <strain evidence="3 4">159R</strain>
    </source>
</reference>
<dbReference type="GO" id="GO:0000166">
    <property type="term" value="F:nucleotide binding"/>
    <property type="evidence" value="ECO:0007669"/>
    <property type="project" value="InterPro"/>
</dbReference>
<dbReference type="Proteomes" id="UP000294555">
    <property type="component" value="Unassembled WGS sequence"/>
</dbReference>
<dbReference type="Gene3D" id="3.30.360.10">
    <property type="entry name" value="Dihydrodipicolinate Reductase, domain 2"/>
    <property type="match status" value="1"/>
</dbReference>
<dbReference type="RefSeq" id="WP_132922711.1">
    <property type="nucleotide sequence ID" value="NZ_SJOI01000001.1"/>
</dbReference>
<dbReference type="EMBL" id="SJOI01000001">
    <property type="protein sequence ID" value="TCL03887.1"/>
    <property type="molecule type" value="Genomic_DNA"/>
</dbReference>
<evidence type="ECO:0000313" key="4">
    <source>
        <dbReference type="Proteomes" id="UP000294555"/>
    </source>
</evidence>
<dbReference type="Pfam" id="PF01408">
    <property type="entry name" value="GFO_IDH_MocA"/>
    <property type="match status" value="1"/>
</dbReference>
<evidence type="ECO:0000313" key="3">
    <source>
        <dbReference type="EMBL" id="TCL03887.1"/>
    </source>
</evidence>
<dbReference type="SUPFAM" id="SSF51735">
    <property type="entry name" value="NAD(P)-binding Rossmann-fold domains"/>
    <property type="match status" value="1"/>
</dbReference>
<evidence type="ECO:0000259" key="2">
    <source>
        <dbReference type="Pfam" id="PF22725"/>
    </source>
</evidence>
<accession>A0A4R1NAW2</accession>
<dbReference type="PANTHER" id="PTHR43249:SF1">
    <property type="entry name" value="D-GLUCOSIDE 3-DEHYDROGENASE"/>
    <property type="match status" value="1"/>
</dbReference>
<dbReference type="SUPFAM" id="SSF55347">
    <property type="entry name" value="Glyceraldehyde-3-phosphate dehydrogenase-like, C-terminal domain"/>
    <property type="match status" value="1"/>
</dbReference>
<sequence>MKYVIIGTGNISKTYISALQSLPACELIGFVSRSKTSGDNDYRLPCWPTLAEVDRPFDAVIITTPNGLHHQSAIEAARLGKHVLVEKPLDITQGAMDGMIDAAARANVTLAVSYQRRTNPDNMAVKALMEQGAFGRIYSADLSCRFWRDQRYYDSADYRGGYALDGGGVFMQQACHNIDNYIWLFGMPARVQGELDTFAHRIEAEDHGAVVLRYDNGMIGTIVASTCAPPGYPPRLEVSCEKGTFTLLNDCISDWHVEGIDNPASTVPPADDPGASSPTVTDFSRHAAVLADFEQAVARGTTPLADGKDARRTTDLVLQIYRCQERKS</sequence>